<protein>
    <submittedName>
        <fullName evidence="2">Uncharacterized protein</fullName>
    </submittedName>
</protein>
<name>A0A3R6E2S1_9FIRM</name>
<organism evidence="2 3">
    <name type="scientific">Roseburia inulinivorans</name>
    <dbReference type="NCBI Taxonomy" id="360807"/>
    <lineage>
        <taxon>Bacteria</taxon>
        <taxon>Bacillati</taxon>
        <taxon>Bacillota</taxon>
        <taxon>Clostridia</taxon>
        <taxon>Lachnospirales</taxon>
        <taxon>Lachnospiraceae</taxon>
        <taxon>Roseburia</taxon>
    </lineage>
</organism>
<feature type="transmembrane region" description="Helical" evidence="1">
    <location>
        <begin position="20"/>
        <end position="37"/>
    </location>
</feature>
<feature type="transmembrane region" description="Helical" evidence="1">
    <location>
        <begin position="49"/>
        <end position="69"/>
    </location>
</feature>
<reference evidence="2 3" key="1">
    <citation type="submission" date="2018-08" db="EMBL/GenBank/DDBJ databases">
        <title>A genome reference for cultivated species of the human gut microbiota.</title>
        <authorList>
            <person name="Zou Y."/>
            <person name="Xue W."/>
            <person name="Luo G."/>
        </authorList>
    </citation>
    <scope>NUCLEOTIDE SEQUENCE [LARGE SCALE GENOMIC DNA]</scope>
    <source>
        <strain evidence="2 3">AM42-1AC</strain>
    </source>
</reference>
<keyword evidence="1" id="KW-0472">Membrane</keyword>
<feature type="transmembrane region" description="Helical" evidence="1">
    <location>
        <begin position="90"/>
        <end position="111"/>
    </location>
</feature>
<dbReference type="AlphaFoldDB" id="A0A3R6E2S1"/>
<keyword evidence="1" id="KW-1133">Transmembrane helix</keyword>
<evidence type="ECO:0000256" key="1">
    <source>
        <dbReference type="SAM" id="Phobius"/>
    </source>
</evidence>
<proteinExistence type="predicted"/>
<sequence>MGKIDTQAEKQLVRTWKSIIILSGFTMIVGIGCWIQAGNEMISGKLSTVAIWSIFGMIHILIGCFGIRFSKKKKEDLQDAKYIVRRKKGTDILGIVTYCVAACMFLLTLLFSEIDDIAFVYIAVCTSCMLFVSFFWFSMYREQKIIVNEKEIIICNFFGKRKTINRQEIDRITTDQNRVRYSFMNKQNQQLFGVSINMVDAVAFIQDILDELEKRV</sequence>
<gene>
    <name evidence="2" type="ORF">DW914_16380</name>
</gene>
<dbReference type="Proteomes" id="UP000283492">
    <property type="component" value="Unassembled WGS sequence"/>
</dbReference>
<dbReference type="RefSeq" id="WP_118583445.1">
    <property type="nucleotide sequence ID" value="NZ_CABJFX010000039.1"/>
</dbReference>
<feature type="transmembrane region" description="Helical" evidence="1">
    <location>
        <begin position="117"/>
        <end position="137"/>
    </location>
</feature>
<evidence type="ECO:0000313" key="2">
    <source>
        <dbReference type="EMBL" id="RHA83661.1"/>
    </source>
</evidence>
<dbReference type="PROSITE" id="PS51257">
    <property type="entry name" value="PROKAR_LIPOPROTEIN"/>
    <property type="match status" value="1"/>
</dbReference>
<accession>A0A3R6E2S1</accession>
<comment type="caution">
    <text evidence="2">The sequence shown here is derived from an EMBL/GenBank/DDBJ whole genome shotgun (WGS) entry which is preliminary data.</text>
</comment>
<keyword evidence="1" id="KW-0812">Transmembrane</keyword>
<dbReference type="EMBL" id="QSFX01000039">
    <property type="protein sequence ID" value="RHA83661.1"/>
    <property type="molecule type" value="Genomic_DNA"/>
</dbReference>
<evidence type="ECO:0000313" key="3">
    <source>
        <dbReference type="Proteomes" id="UP000283492"/>
    </source>
</evidence>